<feature type="region of interest" description="Disordered" evidence="5">
    <location>
        <begin position="199"/>
        <end position="235"/>
    </location>
</feature>
<feature type="compositionally biased region" description="Basic and acidic residues" evidence="5">
    <location>
        <begin position="211"/>
        <end position="228"/>
    </location>
</feature>
<name>A0A0G4GW35_VITBC</name>
<feature type="transmembrane region" description="Helical" evidence="6">
    <location>
        <begin position="96"/>
        <end position="120"/>
    </location>
</feature>
<dbReference type="InParanoid" id="A0A0G4GW35"/>
<keyword evidence="2 6" id="KW-0812">Transmembrane</keyword>
<dbReference type="Pfam" id="PF02535">
    <property type="entry name" value="Zip"/>
    <property type="match status" value="1"/>
</dbReference>
<keyword evidence="4 6" id="KW-0472">Membrane</keyword>
<dbReference type="OMA" id="REHTHHG"/>
<feature type="region of interest" description="Disordered" evidence="5">
    <location>
        <begin position="50"/>
        <end position="88"/>
    </location>
</feature>
<evidence type="ECO:0000313" key="8">
    <source>
        <dbReference type="Proteomes" id="UP000041254"/>
    </source>
</evidence>
<evidence type="ECO:0000256" key="6">
    <source>
        <dbReference type="SAM" id="Phobius"/>
    </source>
</evidence>
<dbReference type="GO" id="GO:0005385">
    <property type="term" value="F:zinc ion transmembrane transporter activity"/>
    <property type="evidence" value="ECO:0007669"/>
    <property type="project" value="TreeGrafter"/>
</dbReference>
<dbReference type="PhylomeDB" id="A0A0G4GW35"/>
<feature type="transmembrane region" description="Helical" evidence="6">
    <location>
        <begin position="431"/>
        <end position="452"/>
    </location>
</feature>
<dbReference type="PANTHER" id="PTHR11040:SF205">
    <property type="entry name" value="ZINC TRANSPORTER ZUPT"/>
    <property type="match status" value="1"/>
</dbReference>
<keyword evidence="8" id="KW-1185">Reference proteome</keyword>
<reference evidence="7 8" key="1">
    <citation type="submission" date="2014-11" db="EMBL/GenBank/DDBJ databases">
        <authorList>
            <person name="Zhu J."/>
            <person name="Qi W."/>
            <person name="Song R."/>
        </authorList>
    </citation>
    <scope>NUCLEOTIDE SEQUENCE [LARGE SCALE GENOMIC DNA]</scope>
</reference>
<organism evidence="7 8">
    <name type="scientific">Vitrella brassicaformis (strain CCMP3155)</name>
    <dbReference type="NCBI Taxonomy" id="1169540"/>
    <lineage>
        <taxon>Eukaryota</taxon>
        <taxon>Sar</taxon>
        <taxon>Alveolata</taxon>
        <taxon>Colpodellida</taxon>
        <taxon>Vitrellaceae</taxon>
        <taxon>Vitrella</taxon>
    </lineage>
</organism>
<protein>
    <recommendedName>
        <fullName evidence="9">Zinc transporter</fullName>
    </recommendedName>
</protein>
<gene>
    <name evidence="7" type="ORF">Vbra_3392</name>
</gene>
<comment type="subcellular location">
    <subcellularLocation>
        <location evidence="1">Membrane</location>
        <topology evidence="1">Multi-pass membrane protein</topology>
    </subcellularLocation>
</comment>
<dbReference type="InterPro" id="IPR003689">
    <property type="entry name" value="ZIP"/>
</dbReference>
<feature type="compositionally biased region" description="Basic and acidic residues" evidence="5">
    <location>
        <begin position="78"/>
        <end position="88"/>
    </location>
</feature>
<feature type="compositionally biased region" description="Basic and acidic residues" evidence="5">
    <location>
        <begin position="282"/>
        <end position="293"/>
    </location>
</feature>
<evidence type="ECO:0000256" key="1">
    <source>
        <dbReference type="ARBA" id="ARBA00004141"/>
    </source>
</evidence>
<dbReference type="VEuPathDB" id="CryptoDB:Vbra_3392"/>
<proteinExistence type="predicted"/>
<evidence type="ECO:0000256" key="5">
    <source>
        <dbReference type="SAM" id="MobiDB-lite"/>
    </source>
</evidence>
<evidence type="ECO:0000313" key="7">
    <source>
        <dbReference type="EMBL" id="CEM35148.1"/>
    </source>
</evidence>
<feature type="transmembrane region" description="Helical" evidence="6">
    <location>
        <begin position="127"/>
        <end position="146"/>
    </location>
</feature>
<dbReference type="PANTHER" id="PTHR11040">
    <property type="entry name" value="ZINC/IRON TRANSPORTER"/>
    <property type="match status" value="1"/>
</dbReference>
<evidence type="ECO:0000256" key="4">
    <source>
        <dbReference type="ARBA" id="ARBA00023136"/>
    </source>
</evidence>
<feature type="transmembrane region" description="Helical" evidence="6">
    <location>
        <begin position="339"/>
        <end position="361"/>
    </location>
</feature>
<evidence type="ECO:0008006" key="9">
    <source>
        <dbReference type="Google" id="ProtNLM"/>
    </source>
</evidence>
<feature type="transmembrane region" description="Helical" evidence="6">
    <location>
        <begin position="166"/>
        <end position="188"/>
    </location>
</feature>
<evidence type="ECO:0000256" key="3">
    <source>
        <dbReference type="ARBA" id="ARBA00022989"/>
    </source>
</evidence>
<sequence>MRCPGTGNAKTVCFSLVVFSLVLPMKLLLCLVGALLVAGALCADDVKHPSSLRKLSPQGVADPSTQGDEAPVRALHGPHRDHDDDHRHDHDYADRVALGFVMTTIAGLSTAVGSALSFCLPRNNGKVFAVLCMSLSAGVMLYVSFGEILSKSIDEFREAISDGGEAYAYATLCFFGGILAAMLLDYALDSMFKWIQTEPEAPSNSSPVPDEVPKSGADREQQQEERNNTEQGGCDGGALAREKVLCGEQVAVVIEQSLCGDDKMARTPSTDCEGAGSPDQRSTSEDNPKKGSLEKQWADRAALKSLGIFSGLALAMHNFPEGLATFAATLADPTFGLGVAVAIAIHNIPEGIAVSVPIFYATGSKWKAFGWSLLSGLAEPVGALLGYLVLIHVMSPTAFAILFGLVGGIMIHICIKKLIPTALKYDPQDRVTSNTCLVGMAVMALSLVLFQVV</sequence>
<evidence type="ECO:0000256" key="2">
    <source>
        <dbReference type="ARBA" id="ARBA00022692"/>
    </source>
</evidence>
<dbReference type="GO" id="GO:0016020">
    <property type="term" value="C:membrane"/>
    <property type="evidence" value="ECO:0007669"/>
    <property type="project" value="UniProtKB-SubCell"/>
</dbReference>
<feature type="region of interest" description="Disordered" evidence="5">
    <location>
        <begin position="264"/>
        <end position="293"/>
    </location>
</feature>
<feature type="transmembrane region" description="Helical" evidence="6">
    <location>
        <begin position="397"/>
        <end position="419"/>
    </location>
</feature>
<dbReference type="EMBL" id="CDMY01000844">
    <property type="protein sequence ID" value="CEM35148.1"/>
    <property type="molecule type" value="Genomic_DNA"/>
</dbReference>
<feature type="transmembrane region" description="Helical" evidence="6">
    <location>
        <begin position="368"/>
        <end position="391"/>
    </location>
</feature>
<dbReference type="Proteomes" id="UP000041254">
    <property type="component" value="Unassembled WGS sequence"/>
</dbReference>
<keyword evidence="3 6" id="KW-1133">Transmembrane helix</keyword>
<dbReference type="AlphaFoldDB" id="A0A0G4GW35"/>
<accession>A0A0G4GW35</accession>
<dbReference type="OrthoDB" id="262547at2759"/>